<keyword evidence="7" id="KW-1185">Reference proteome</keyword>
<dbReference type="OrthoDB" id="6252103at2759"/>
<feature type="region of interest" description="Disordered" evidence="5">
    <location>
        <begin position="468"/>
        <end position="495"/>
    </location>
</feature>
<keyword evidence="3" id="KW-0677">Repeat</keyword>
<gene>
    <name evidence="6" type="ORF">BCR32DRAFT_288073</name>
</gene>
<proteinExistence type="predicted"/>
<dbReference type="PANTHER" id="PTHR13720:SF13">
    <property type="entry name" value="CILIA- AND FLAGELLA-ASSOCIATED PROTEIN 251"/>
    <property type="match status" value="1"/>
</dbReference>
<dbReference type="SUPFAM" id="SSF50978">
    <property type="entry name" value="WD40 repeat-like"/>
    <property type="match status" value="1"/>
</dbReference>
<dbReference type="PANTHER" id="PTHR13720">
    <property type="entry name" value="WD-40 REPEAT PROTEIN"/>
    <property type="match status" value="1"/>
</dbReference>
<feature type="compositionally biased region" description="Low complexity" evidence="5">
    <location>
        <begin position="468"/>
        <end position="482"/>
    </location>
</feature>
<organism evidence="6 7">
    <name type="scientific">Anaeromyces robustus</name>
    <dbReference type="NCBI Taxonomy" id="1754192"/>
    <lineage>
        <taxon>Eukaryota</taxon>
        <taxon>Fungi</taxon>
        <taxon>Fungi incertae sedis</taxon>
        <taxon>Chytridiomycota</taxon>
        <taxon>Chytridiomycota incertae sedis</taxon>
        <taxon>Neocallimastigomycetes</taxon>
        <taxon>Neocallimastigales</taxon>
        <taxon>Neocallimastigaceae</taxon>
        <taxon>Anaeromyces</taxon>
    </lineage>
</organism>
<reference evidence="6 7" key="1">
    <citation type="submission" date="2016-08" db="EMBL/GenBank/DDBJ databases">
        <title>A Parts List for Fungal Cellulosomes Revealed by Comparative Genomics.</title>
        <authorList>
            <consortium name="DOE Joint Genome Institute"/>
            <person name="Haitjema C.H."/>
            <person name="Gilmore S.P."/>
            <person name="Henske J.K."/>
            <person name="Solomon K.V."/>
            <person name="De Groot R."/>
            <person name="Kuo A."/>
            <person name="Mondo S.J."/>
            <person name="Salamov A.A."/>
            <person name="Labutti K."/>
            <person name="Zhao Z."/>
            <person name="Chiniquy J."/>
            <person name="Barry K."/>
            <person name="Brewer H.M."/>
            <person name="Purvine S.O."/>
            <person name="Wright A.T."/>
            <person name="Boxma B."/>
            <person name="Van Alen T."/>
            <person name="Hackstein J.H."/>
            <person name="Baker S.E."/>
            <person name="Grigoriev I.V."/>
            <person name="O'Malley M.A."/>
        </authorList>
    </citation>
    <scope>NUCLEOTIDE SEQUENCE [LARGE SCALE GENOMIC DNA]</scope>
    <source>
        <strain evidence="6 7">S4</strain>
    </source>
</reference>
<evidence type="ECO:0000256" key="1">
    <source>
        <dbReference type="ARBA" id="ARBA00004138"/>
    </source>
</evidence>
<sequence length="495" mass="56984">MCILPIQNTHQKYLAYSTQNSIIGILKLPLSGNPYDNLGVMAHSGEIVGLCCSKDGHYVFSCDSYNTSVNMWSVHVDVLEAQNAIGGKGNEPFIKLLDPNGRDSAIYKEMEDYFYYAQLRTQGEDCIRNRTIEKKIGISEVASILQAIGYYPSEQDIEDIKNEIKYSKVLETGDYIEYIEFEDIIRIYLNHKPAEDLTKKQIENALLHSKEFEMPNLESENDESNDIYYMGETDKREYLENFQFKKSDDNEVNIINKILKSKSSSSSSIPSSKNNSTQVLNDKSSEDNLSKANDDNNKDNDKDNDNEKDPQKSTNSIMDETSDNNSSKKSKDNDNSSKSNLNKKKSKEKEIDLDDEDLTEARYKVMKMNETERKEKMEKARQKKEMIKSIEYGKFSKSALLSMLQQYGESLSADLFEDYIDKLLHDNPSDYKQLAEFFTLDEFVNNVLNFEEEILPETLIEKLNKNNNQTIEDNNSNNNNNNTEPDTEPYYVYTE</sequence>
<evidence type="ECO:0000256" key="5">
    <source>
        <dbReference type="SAM" id="MobiDB-lite"/>
    </source>
</evidence>
<protein>
    <recommendedName>
        <fullName evidence="8">WD40 repeat-like protein</fullName>
    </recommendedName>
</protein>
<keyword evidence="4" id="KW-0966">Cell projection</keyword>
<keyword evidence="2" id="KW-0853">WD repeat</keyword>
<evidence type="ECO:0000256" key="3">
    <source>
        <dbReference type="ARBA" id="ARBA00022737"/>
    </source>
</evidence>
<dbReference type="InterPro" id="IPR050630">
    <property type="entry name" value="WD_repeat_EMAP"/>
</dbReference>
<evidence type="ECO:0000313" key="6">
    <source>
        <dbReference type="EMBL" id="ORX56705.1"/>
    </source>
</evidence>
<dbReference type="AlphaFoldDB" id="A0A1Y1VIU5"/>
<feature type="region of interest" description="Disordered" evidence="5">
    <location>
        <begin position="261"/>
        <end position="353"/>
    </location>
</feature>
<dbReference type="STRING" id="1754192.A0A1Y1VIU5"/>
<evidence type="ECO:0000256" key="4">
    <source>
        <dbReference type="ARBA" id="ARBA00023273"/>
    </source>
</evidence>
<dbReference type="EMBL" id="MCFG01000709">
    <property type="protein sequence ID" value="ORX56705.1"/>
    <property type="molecule type" value="Genomic_DNA"/>
</dbReference>
<evidence type="ECO:0000313" key="7">
    <source>
        <dbReference type="Proteomes" id="UP000193944"/>
    </source>
</evidence>
<evidence type="ECO:0000256" key="2">
    <source>
        <dbReference type="ARBA" id="ARBA00022574"/>
    </source>
</evidence>
<dbReference type="Proteomes" id="UP000193944">
    <property type="component" value="Unassembled WGS sequence"/>
</dbReference>
<feature type="compositionally biased region" description="Low complexity" evidence="5">
    <location>
        <begin position="261"/>
        <end position="276"/>
    </location>
</feature>
<dbReference type="InterPro" id="IPR036322">
    <property type="entry name" value="WD40_repeat_dom_sf"/>
</dbReference>
<evidence type="ECO:0008006" key="8">
    <source>
        <dbReference type="Google" id="ProtNLM"/>
    </source>
</evidence>
<dbReference type="GO" id="GO:0031514">
    <property type="term" value="C:motile cilium"/>
    <property type="evidence" value="ECO:0007669"/>
    <property type="project" value="TreeGrafter"/>
</dbReference>
<accession>A0A1Y1VIU5</accession>
<name>A0A1Y1VIU5_9FUNG</name>
<reference evidence="6 7" key="2">
    <citation type="submission" date="2016-08" db="EMBL/GenBank/DDBJ databases">
        <title>Pervasive Adenine N6-methylation of Active Genes in Fungi.</title>
        <authorList>
            <consortium name="DOE Joint Genome Institute"/>
            <person name="Mondo S.J."/>
            <person name="Dannebaum R.O."/>
            <person name="Kuo R.C."/>
            <person name="Labutti K."/>
            <person name="Haridas S."/>
            <person name="Kuo A."/>
            <person name="Salamov A."/>
            <person name="Ahrendt S.R."/>
            <person name="Lipzen A."/>
            <person name="Sullivan W."/>
            <person name="Andreopoulos W.B."/>
            <person name="Clum A."/>
            <person name="Lindquist E."/>
            <person name="Daum C."/>
            <person name="Ramamoorthy G.K."/>
            <person name="Gryganskyi A."/>
            <person name="Culley D."/>
            <person name="Magnuson J.K."/>
            <person name="James T.Y."/>
            <person name="O'Malley M.A."/>
            <person name="Stajich J.E."/>
            <person name="Spatafora J.W."/>
            <person name="Visel A."/>
            <person name="Grigoriev I.V."/>
        </authorList>
    </citation>
    <scope>NUCLEOTIDE SEQUENCE [LARGE SCALE GENOMIC DNA]</scope>
    <source>
        <strain evidence="6 7">S4</strain>
    </source>
</reference>
<feature type="compositionally biased region" description="Basic and acidic residues" evidence="5">
    <location>
        <begin position="283"/>
        <end position="311"/>
    </location>
</feature>
<comment type="subcellular location">
    <subcellularLocation>
        <location evidence="1">Cell projection</location>
        <location evidence="1">Cilium</location>
    </subcellularLocation>
</comment>
<comment type="caution">
    <text evidence="6">The sequence shown here is derived from an EMBL/GenBank/DDBJ whole genome shotgun (WGS) entry which is preliminary data.</text>
</comment>